<dbReference type="InterPro" id="IPR013783">
    <property type="entry name" value="Ig-like_fold"/>
</dbReference>
<dbReference type="Gene3D" id="2.60.40.10">
    <property type="entry name" value="Immunoglobulins"/>
    <property type="match status" value="1"/>
</dbReference>
<evidence type="ECO:0000313" key="6">
    <source>
        <dbReference type="Proteomes" id="UP000006039"/>
    </source>
</evidence>
<gene>
    <name evidence="5" type="primary">20348242</name>
    <name evidence="4" type="ORF">GGTG_07784</name>
</gene>
<feature type="region of interest" description="Disordered" evidence="1">
    <location>
        <begin position="548"/>
        <end position="576"/>
    </location>
</feature>
<evidence type="ECO:0000256" key="1">
    <source>
        <dbReference type="SAM" id="MobiDB-lite"/>
    </source>
</evidence>
<evidence type="ECO:0000313" key="4">
    <source>
        <dbReference type="EMBL" id="EJT73930.1"/>
    </source>
</evidence>
<feature type="compositionally biased region" description="Low complexity" evidence="1">
    <location>
        <begin position="687"/>
        <end position="698"/>
    </location>
</feature>
<name>J3P2N8_GAET3</name>
<feature type="region of interest" description="Disordered" evidence="1">
    <location>
        <begin position="654"/>
        <end position="794"/>
    </location>
</feature>
<dbReference type="CDD" id="cd00063">
    <property type="entry name" value="FN3"/>
    <property type="match status" value="1"/>
</dbReference>
<reference evidence="5" key="5">
    <citation type="submission" date="2018-04" db="UniProtKB">
        <authorList>
            <consortium name="EnsemblFungi"/>
        </authorList>
    </citation>
    <scope>IDENTIFICATION</scope>
    <source>
        <strain evidence="5">R3-111a-1</strain>
    </source>
</reference>
<feature type="region of interest" description="Disordered" evidence="1">
    <location>
        <begin position="898"/>
        <end position="917"/>
    </location>
</feature>
<organism evidence="4">
    <name type="scientific">Gaeumannomyces tritici (strain R3-111a-1)</name>
    <name type="common">Wheat and barley take-all root rot fungus</name>
    <name type="synonym">Gaeumannomyces graminis var. tritici</name>
    <dbReference type="NCBI Taxonomy" id="644352"/>
    <lineage>
        <taxon>Eukaryota</taxon>
        <taxon>Fungi</taxon>
        <taxon>Dikarya</taxon>
        <taxon>Ascomycota</taxon>
        <taxon>Pezizomycotina</taxon>
        <taxon>Sordariomycetes</taxon>
        <taxon>Sordariomycetidae</taxon>
        <taxon>Magnaporthales</taxon>
        <taxon>Magnaporthaceae</taxon>
        <taxon>Gaeumannomyces</taxon>
    </lineage>
</organism>
<protein>
    <recommendedName>
        <fullName evidence="3">Fibronectin type-III domain-containing protein</fullName>
    </recommendedName>
</protein>
<feature type="compositionally biased region" description="Basic and acidic residues" evidence="1">
    <location>
        <begin position="713"/>
        <end position="724"/>
    </location>
</feature>
<evidence type="ECO:0000259" key="3">
    <source>
        <dbReference type="PROSITE" id="PS50853"/>
    </source>
</evidence>
<feature type="compositionally biased region" description="Basic and acidic residues" evidence="1">
    <location>
        <begin position="1207"/>
        <end position="1218"/>
    </location>
</feature>
<feature type="compositionally biased region" description="Polar residues" evidence="1">
    <location>
        <begin position="219"/>
        <end position="235"/>
    </location>
</feature>
<dbReference type="VEuPathDB" id="FungiDB:GGTG_07784"/>
<dbReference type="SUPFAM" id="SSF49265">
    <property type="entry name" value="Fibronectin type III"/>
    <property type="match status" value="1"/>
</dbReference>
<feature type="compositionally biased region" description="Low complexity" evidence="1">
    <location>
        <begin position="1036"/>
        <end position="1045"/>
    </location>
</feature>
<keyword evidence="6" id="KW-1185">Reference proteome</keyword>
<sequence>MLWLSWTTAGPSLLLLCVILAWWYTEPKTAQLNSIVLVGCFFFFGAVNPELARAIPVNVFQYCASTLLLLQLDSFLAGFVASNARMLFTGAAVVWLLRRASQTLWKPVPELIGILGLEVPDSPDVSLTGIAADKATLTWTRAQPNRPVQKFLIQVNGVNVGEIASNQDNFIIVSGLKPDHFYNVRVIAVGANNFQAGSRVIRLRTFARDGRPQLGNARLPSNFTPDEQGLSSQTEVVDENGAPRSPVPAVETAAVSEAPPQVVTREANPSSVPGMRRNTVGRRHSPSVAAMDQPPPPPPPEAEVAEPTDAQMDVLGEKYKALLRETEDLTEMMAKEEEDHRQTLSEMEAEKQEKKKEQKKKEEHTERLRREQGTTERLMRNALQRKSQKEKLLKEKQTERTKLGERVAHFEKGIEEMRKDQESFAKEKEKMEEEKNGQEDCFRGEVMILSTECSNMEAELKERRAQVKELEDARKKLPGGEDDAEWREQDAEARREWNRRERELHATLDYENKRTRQLDESTLGISTQLQQMQQLQQREFFAQSNPSAVEFGDGLSSQMKRRSRNGNSMSGVAVGPSPAMNAVYPVSEVTGAPVPGFSASRLSGPPGFAHIPFMTLPADAPAELGMSREDAIRALAGDAPLSPTAKALLPSHIFMDMDDDDPSPDQSPFVPPRRLGSPVNDPQSPGSNSNKSMSMLSSPRGSTHNLPFPQHGEPGDRRPLRSARDLGAPLSSPPLPAAQPEGKGSSLASLLKFQRSRGSKPSEMEGPALGSLKPGQSQSFPRQSDEPESLVNKRKLSLSSWNGMFNRNSAGPELLQDARIPPTSTSNTGRFSARSIFPFGGSRVTSGVFHERDPSSPRPASTASSDLPRPSTEGTSGIWGPHPADMHVIVGKTWPWSPPEHGWSRNPSRRPSIHGSPSVLKTTLASADDEILDEEALMKHGALPSQVGVIGSRPPGTKTSLKTLNPAAPTFMTTLLFKSSKDKSKDGKGKDKDKGKTNESSMSLVGETSPSDSRVSRDGMSVHTETSVSESRESLTLDTSLSNTLPDGSLGSATPGSSKESVHPDNVVKKLFRKSSSSKFSFTSRLSKKGPGSVSANSDTHGRSSIGDLDDAGLSATSGLSPDNFGGHAFGGGGGGGGGDSSPSAAAMLGRGADSVTSSPSLGPSKFAGSSRDKEGSSSSSSGAAKDRPESRMSSSHRWFSMKKKGKEKESLEIDRASVADSDAATPVTERTSRDI</sequence>
<feature type="compositionally biased region" description="Basic and acidic residues" evidence="1">
    <location>
        <begin position="387"/>
        <end position="416"/>
    </location>
</feature>
<proteinExistence type="predicted"/>
<reference evidence="5" key="4">
    <citation type="journal article" date="2015" name="G3 (Bethesda)">
        <title>Genome sequences of three phytopathogenic species of the Magnaporthaceae family of fungi.</title>
        <authorList>
            <person name="Okagaki L.H."/>
            <person name="Nunes C.C."/>
            <person name="Sailsbery J."/>
            <person name="Clay B."/>
            <person name="Brown D."/>
            <person name="John T."/>
            <person name="Oh Y."/>
            <person name="Young N."/>
            <person name="Fitzgerald M."/>
            <person name="Haas B.J."/>
            <person name="Zeng Q."/>
            <person name="Young S."/>
            <person name="Adiconis X."/>
            <person name="Fan L."/>
            <person name="Levin J.Z."/>
            <person name="Mitchell T.K."/>
            <person name="Okubara P.A."/>
            <person name="Farman M.L."/>
            <person name="Kohn L.M."/>
            <person name="Birren B."/>
            <person name="Ma L.-J."/>
            <person name="Dean R.A."/>
        </authorList>
    </citation>
    <scope>NUCLEOTIDE SEQUENCE</scope>
    <source>
        <strain evidence="5">R3-111a-1</strain>
    </source>
</reference>
<feature type="region of interest" description="Disordered" evidence="1">
    <location>
        <begin position="325"/>
        <end position="416"/>
    </location>
</feature>
<dbReference type="OrthoDB" id="5572782at2759"/>
<dbReference type="STRING" id="644352.J3P2N8"/>
<feature type="region of interest" description="Disordered" evidence="1">
    <location>
        <begin position="812"/>
        <end position="884"/>
    </location>
</feature>
<feature type="region of interest" description="Disordered" evidence="1">
    <location>
        <begin position="975"/>
        <end position="1236"/>
    </location>
</feature>
<reference evidence="4" key="2">
    <citation type="submission" date="2010-07" db="EMBL/GenBank/DDBJ databases">
        <authorList>
            <consortium name="The Broad Institute Genome Sequencing Platform"/>
            <consortium name="Broad Institute Genome Sequencing Center for Infectious Disease"/>
            <person name="Ma L.-J."/>
            <person name="Dead R."/>
            <person name="Young S."/>
            <person name="Zeng Q."/>
            <person name="Koehrsen M."/>
            <person name="Alvarado L."/>
            <person name="Berlin A."/>
            <person name="Chapman S.B."/>
            <person name="Chen Z."/>
            <person name="Freedman E."/>
            <person name="Gellesch M."/>
            <person name="Goldberg J."/>
            <person name="Griggs A."/>
            <person name="Gujja S."/>
            <person name="Heilman E.R."/>
            <person name="Heiman D."/>
            <person name="Hepburn T."/>
            <person name="Howarth C."/>
            <person name="Jen D."/>
            <person name="Larson L."/>
            <person name="Mehta T."/>
            <person name="Neiman D."/>
            <person name="Pearson M."/>
            <person name="Roberts A."/>
            <person name="Saif S."/>
            <person name="Shea T."/>
            <person name="Shenoy N."/>
            <person name="Sisk P."/>
            <person name="Stolte C."/>
            <person name="Sykes S."/>
            <person name="Walk T."/>
            <person name="White J."/>
            <person name="Yandava C."/>
            <person name="Haas B."/>
            <person name="Nusbaum C."/>
            <person name="Birren B."/>
        </authorList>
    </citation>
    <scope>NUCLEOTIDE SEQUENCE</scope>
    <source>
        <strain evidence="4">R3-111a-1</strain>
    </source>
</reference>
<feature type="region of interest" description="Disordered" evidence="1">
    <location>
        <begin position="211"/>
        <end position="306"/>
    </location>
</feature>
<keyword evidence="2" id="KW-0472">Membrane</keyword>
<feature type="compositionally biased region" description="Basic and acidic residues" evidence="1">
    <location>
        <begin position="979"/>
        <end position="997"/>
    </location>
</feature>
<dbReference type="EnsemblFungi" id="EJT73930">
    <property type="protein sequence ID" value="EJT73930"/>
    <property type="gene ID" value="GGTG_07784"/>
</dbReference>
<feature type="transmembrane region" description="Helical" evidence="2">
    <location>
        <begin position="36"/>
        <end position="55"/>
    </location>
</feature>
<dbReference type="HOGENOM" id="CLU_005801_0_0_1"/>
<dbReference type="PROSITE" id="PS50853">
    <property type="entry name" value="FN3"/>
    <property type="match status" value="1"/>
</dbReference>
<dbReference type="SMART" id="SM00060">
    <property type="entry name" value="FN3"/>
    <property type="match status" value="1"/>
</dbReference>
<feature type="compositionally biased region" description="Polar residues" evidence="1">
    <location>
        <begin position="998"/>
        <end position="1013"/>
    </location>
</feature>
<dbReference type="GeneID" id="20348242"/>
<dbReference type="RefSeq" id="XP_009223874.1">
    <property type="nucleotide sequence ID" value="XM_009225610.1"/>
</dbReference>
<evidence type="ECO:0000256" key="2">
    <source>
        <dbReference type="SAM" id="Phobius"/>
    </source>
</evidence>
<reference evidence="6" key="1">
    <citation type="submission" date="2010-07" db="EMBL/GenBank/DDBJ databases">
        <title>The genome sequence of Gaeumannomyces graminis var. tritici strain R3-111a-1.</title>
        <authorList>
            <consortium name="The Broad Institute Genome Sequencing Platform"/>
            <person name="Ma L.-J."/>
            <person name="Dead R."/>
            <person name="Young S."/>
            <person name="Zeng Q."/>
            <person name="Koehrsen M."/>
            <person name="Alvarado L."/>
            <person name="Berlin A."/>
            <person name="Chapman S.B."/>
            <person name="Chen Z."/>
            <person name="Freedman E."/>
            <person name="Gellesch M."/>
            <person name="Goldberg J."/>
            <person name="Griggs A."/>
            <person name="Gujja S."/>
            <person name="Heilman E.R."/>
            <person name="Heiman D."/>
            <person name="Hepburn T."/>
            <person name="Howarth C."/>
            <person name="Jen D."/>
            <person name="Larson L."/>
            <person name="Mehta T."/>
            <person name="Neiman D."/>
            <person name="Pearson M."/>
            <person name="Roberts A."/>
            <person name="Saif S."/>
            <person name="Shea T."/>
            <person name="Shenoy N."/>
            <person name="Sisk P."/>
            <person name="Stolte C."/>
            <person name="Sykes S."/>
            <person name="Walk T."/>
            <person name="White J."/>
            <person name="Yandava C."/>
            <person name="Haas B."/>
            <person name="Nusbaum C."/>
            <person name="Birren B."/>
        </authorList>
    </citation>
    <scope>NUCLEOTIDE SEQUENCE [LARGE SCALE GENOMIC DNA]</scope>
    <source>
        <strain evidence="6">R3-111a-1</strain>
    </source>
</reference>
<dbReference type="eggNOG" id="ENOG502R2RI">
    <property type="taxonomic scope" value="Eukaryota"/>
</dbReference>
<keyword evidence="2" id="KW-0812">Transmembrane</keyword>
<accession>J3P2N8</accession>
<dbReference type="Pfam" id="PF00041">
    <property type="entry name" value="fn3"/>
    <property type="match status" value="1"/>
</dbReference>
<evidence type="ECO:0000313" key="5">
    <source>
        <dbReference type="EnsemblFungi" id="EJT73930"/>
    </source>
</evidence>
<dbReference type="Proteomes" id="UP000006039">
    <property type="component" value="Unassembled WGS sequence"/>
</dbReference>
<dbReference type="InterPro" id="IPR003961">
    <property type="entry name" value="FN3_dom"/>
</dbReference>
<dbReference type="AlphaFoldDB" id="J3P2N8"/>
<feature type="compositionally biased region" description="Low complexity" evidence="1">
    <location>
        <begin position="1074"/>
        <end position="1085"/>
    </location>
</feature>
<dbReference type="InterPro" id="IPR036116">
    <property type="entry name" value="FN3_sf"/>
</dbReference>
<dbReference type="EMBL" id="GL385398">
    <property type="protein sequence ID" value="EJT73930.1"/>
    <property type="molecule type" value="Genomic_DNA"/>
</dbReference>
<feature type="compositionally biased region" description="Basic and acidic residues" evidence="1">
    <location>
        <begin position="325"/>
        <end position="379"/>
    </location>
</feature>
<feature type="compositionally biased region" description="Gly residues" evidence="1">
    <location>
        <begin position="1128"/>
        <end position="1140"/>
    </location>
</feature>
<keyword evidence="2" id="KW-1133">Transmembrane helix</keyword>
<feature type="transmembrane region" description="Helical" evidence="2">
    <location>
        <begin position="6"/>
        <end position="24"/>
    </location>
</feature>
<feature type="domain" description="Fibronectin type-III" evidence="3">
    <location>
        <begin position="119"/>
        <end position="208"/>
    </location>
</feature>
<reference evidence="4" key="3">
    <citation type="submission" date="2010-09" db="EMBL/GenBank/DDBJ databases">
        <title>Annotation of Gaeumannomyces graminis var. tritici R3-111a-1.</title>
        <authorList>
            <consortium name="The Broad Institute Genome Sequencing Platform"/>
            <person name="Ma L.-J."/>
            <person name="Dead R."/>
            <person name="Young S.K."/>
            <person name="Zeng Q."/>
            <person name="Gargeya S."/>
            <person name="Fitzgerald M."/>
            <person name="Haas B."/>
            <person name="Abouelleil A."/>
            <person name="Alvarado L."/>
            <person name="Arachchi H.M."/>
            <person name="Berlin A."/>
            <person name="Brown A."/>
            <person name="Chapman S.B."/>
            <person name="Chen Z."/>
            <person name="Dunbar C."/>
            <person name="Freedman E."/>
            <person name="Gearin G."/>
            <person name="Gellesch M."/>
            <person name="Goldberg J."/>
            <person name="Griggs A."/>
            <person name="Gujja S."/>
            <person name="Heiman D."/>
            <person name="Howarth C."/>
            <person name="Larson L."/>
            <person name="Lui A."/>
            <person name="MacDonald P.J.P."/>
            <person name="Mehta T."/>
            <person name="Montmayeur A."/>
            <person name="Murphy C."/>
            <person name="Neiman D."/>
            <person name="Pearson M."/>
            <person name="Priest M."/>
            <person name="Roberts A."/>
            <person name="Saif S."/>
            <person name="Shea T."/>
            <person name="Shenoy N."/>
            <person name="Sisk P."/>
            <person name="Stolte C."/>
            <person name="Sykes S."/>
            <person name="Yandava C."/>
            <person name="Wortman J."/>
            <person name="Nusbaum C."/>
            <person name="Birren B."/>
        </authorList>
    </citation>
    <scope>NUCLEOTIDE SEQUENCE</scope>
    <source>
        <strain evidence="4">R3-111a-1</strain>
    </source>
</reference>